<comment type="caution">
    <text evidence="8">The sequence shown here is derived from an EMBL/GenBank/DDBJ whole genome shotgun (WGS) entry which is preliminary data.</text>
</comment>
<keyword evidence="5 7" id="KW-1133">Transmembrane helix</keyword>
<keyword evidence="9" id="KW-1185">Reference proteome</keyword>
<dbReference type="Pfam" id="PF01899">
    <property type="entry name" value="MNHE"/>
    <property type="match status" value="1"/>
</dbReference>
<protein>
    <submittedName>
        <fullName evidence="8">Sodium:proton antiporter</fullName>
    </submittedName>
</protein>
<dbReference type="Proteomes" id="UP000317839">
    <property type="component" value="Unassembled WGS sequence"/>
</dbReference>
<name>A0A545TCI5_9GAMM</name>
<evidence type="ECO:0000256" key="7">
    <source>
        <dbReference type="SAM" id="Phobius"/>
    </source>
</evidence>
<dbReference type="InterPro" id="IPR002758">
    <property type="entry name" value="Cation_antiport_E"/>
</dbReference>
<evidence type="ECO:0000256" key="2">
    <source>
        <dbReference type="ARBA" id="ARBA00006228"/>
    </source>
</evidence>
<feature type="transmembrane region" description="Helical" evidence="7">
    <location>
        <begin position="12"/>
        <end position="29"/>
    </location>
</feature>
<dbReference type="PANTHER" id="PTHR34584:SF1">
    <property type="entry name" value="NA(+)_H(+) ANTIPORTER SUBUNIT E1"/>
    <property type="match status" value="1"/>
</dbReference>
<accession>A0A545TCI5</accession>
<evidence type="ECO:0000256" key="1">
    <source>
        <dbReference type="ARBA" id="ARBA00004651"/>
    </source>
</evidence>
<keyword evidence="4 7" id="KW-0812">Transmembrane</keyword>
<dbReference type="PANTHER" id="PTHR34584">
    <property type="entry name" value="NA(+)/H(+) ANTIPORTER SUBUNIT E1"/>
    <property type="match status" value="1"/>
</dbReference>
<dbReference type="GO" id="GO:0008324">
    <property type="term" value="F:monoatomic cation transmembrane transporter activity"/>
    <property type="evidence" value="ECO:0007669"/>
    <property type="project" value="InterPro"/>
</dbReference>
<comment type="subcellular location">
    <subcellularLocation>
        <location evidence="1">Cell membrane</location>
        <topology evidence="1">Multi-pass membrane protein</topology>
    </subcellularLocation>
</comment>
<evidence type="ECO:0000313" key="9">
    <source>
        <dbReference type="Proteomes" id="UP000317839"/>
    </source>
</evidence>
<dbReference type="RefSeq" id="WP_142941543.1">
    <property type="nucleotide sequence ID" value="NZ_VIKR01000002.1"/>
</dbReference>
<evidence type="ECO:0000256" key="3">
    <source>
        <dbReference type="ARBA" id="ARBA00022475"/>
    </source>
</evidence>
<evidence type="ECO:0000256" key="6">
    <source>
        <dbReference type="ARBA" id="ARBA00023136"/>
    </source>
</evidence>
<evidence type="ECO:0000313" key="8">
    <source>
        <dbReference type="EMBL" id="TQV74925.1"/>
    </source>
</evidence>
<dbReference type="AlphaFoldDB" id="A0A545TCI5"/>
<gene>
    <name evidence="8" type="ORF">FLL45_08170</name>
</gene>
<keyword evidence="3" id="KW-1003">Cell membrane</keyword>
<reference evidence="8 9" key="1">
    <citation type="submission" date="2019-06" db="EMBL/GenBank/DDBJ databases">
        <title>Draft genome of Aliikangiella marina GYP-15.</title>
        <authorList>
            <person name="Wang G."/>
        </authorList>
    </citation>
    <scope>NUCLEOTIDE SEQUENCE [LARGE SCALE GENOMIC DNA]</scope>
    <source>
        <strain evidence="8 9">GYP-15</strain>
    </source>
</reference>
<evidence type="ECO:0000256" key="5">
    <source>
        <dbReference type="ARBA" id="ARBA00022989"/>
    </source>
</evidence>
<dbReference type="EMBL" id="VIKR01000002">
    <property type="protein sequence ID" value="TQV74925.1"/>
    <property type="molecule type" value="Genomic_DNA"/>
</dbReference>
<evidence type="ECO:0000256" key="4">
    <source>
        <dbReference type="ARBA" id="ARBA00022692"/>
    </source>
</evidence>
<keyword evidence="6 7" id="KW-0472">Membrane</keyword>
<dbReference type="OrthoDB" id="9807187at2"/>
<proteinExistence type="inferred from homology"/>
<feature type="transmembrane region" description="Helical" evidence="7">
    <location>
        <begin position="35"/>
        <end position="52"/>
    </location>
</feature>
<dbReference type="GO" id="GO:0005886">
    <property type="term" value="C:plasma membrane"/>
    <property type="evidence" value="ECO:0007669"/>
    <property type="project" value="UniProtKB-SubCell"/>
</dbReference>
<sequence>MREEQSASQSKTPIILSWLVILAVVWLLWSGIYKPLVIGLGALSCLLTLYLSHRIGFFNESTSIHVIPRIMGYWWLLFVDIIKSSIDVTRIILDPKLPISPVEVELESAPKGPIGQAILGNSITLSPGTVTIDVYKGRMRIHCLTEESANDMIAGKVNERTAELTEK</sequence>
<comment type="similarity">
    <text evidence="2">Belongs to the CPA3 antiporters (TC 2.A.63) subunit E family.</text>
</comment>
<organism evidence="8 9">
    <name type="scientific">Aliikangiella marina</name>
    <dbReference type="NCBI Taxonomy" id="1712262"/>
    <lineage>
        <taxon>Bacteria</taxon>
        <taxon>Pseudomonadati</taxon>
        <taxon>Pseudomonadota</taxon>
        <taxon>Gammaproteobacteria</taxon>
        <taxon>Oceanospirillales</taxon>
        <taxon>Pleioneaceae</taxon>
        <taxon>Aliikangiella</taxon>
    </lineage>
</organism>